<sequence length="817" mass="83819">MWAWGRILISCLLSPIQGVTNHKYCTGAPLMFTTRPKLISCPTRLPSLRLTRIAAAGLVAASLALSMGTVPAKAAPGESTATSTEVSVPSTSVPIAEPATVPTREPTPAPALDPLPETVQSPSAAATTAPSTPVMTTAPTTIEPSAEAGPSVNPGETLAEQQGALGAAMGQGAKKLAMNVDPQAAIPAKRSMMAAPYAESLSATFRPAGVQGLDVSGWQPNVSWAAQANLGAKFAYIKATEGNNFTSSAFGNQYTGAANAGFIRGAYHFALPGQSSAVAQADFFVNNGGGWSGDGKTLPPLLDIEYNPYSTLGNTCYNFSQSSMVTWIKDFSNRVKARTGRLPMIYTTTDWWSRCTGNSSAFSNQPLHVAAYSTVLGALPNSWSVQSVWQYSSTGPFDGDSNAWNGTLASLKTFATKADAQVPKPPTVPANNPSIPSPADLVAADGSGALWRYPATGSGGFGARKQIGQSWTGMRSITVIDWNSDGVLDLIAQRTNGSLSLYKGLRGGGFSGSQSLAASGWGTSQLTIGYWLNSSKYPQILARAANGDVNLWANPAGSSLGAAQRIAQGWNGINMTMLDFDGDGRQDILAQYPDGTLRLARSNGAGAFINEPRKTIGSGWNAFTSITVYSDFAFSGSNGLIWRTAAGAISYVPVPSNSKFGSVSAIGSGWGSFLIAGGENINPPQKPQAPPTPKAVAGNGRASITVAKNASSAASTSILVTASPGGSNCTIAAASGTCTVAGLANGKSYTFKAAASNAGGFSPSSSASSPVVPYNPVSRVAGADRYAVSAAVSKATFAPGVSVAYIASGAVFPDALS</sequence>
<dbReference type="InterPro" id="IPR013783">
    <property type="entry name" value="Ig-like_fold"/>
</dbReference>
<dbReference type="SUPFAM" id="SSF51445">
    <property type="entry name" value="(Trans)glycosidases"/>
    <property type="match status" value="1"/>
</dbReference>
<dbReference type="EC" id="3.2.1.17" evidence="4"/>
<dbReference type="GO" id="GO:0009253">
    <property type="term" value="P:peptidoglycan catabolic process"/>
    <property type="evidence" value="ECO:0007669"/>
    <property type="project" value="InterPro"/>
</dbReference>
<evidence type="ECO:0000256" key="4">
    <source>
        <dbReference type="ARBA" id="ARBA00012732"/>
    </source>
</evidence>
<dbReference type="InterPro" id="IPR013517">
    <property type="entry name" value="FG-GAP"/>
</dbReference>
<organism evidence="14 15">
    <name type="scientific">Arthrobacter livingstonensis</name>
    <dbReference type="NCBI Taxonomy" id="670078"/>
    <lineage>
        <taxon>Bacteria</taxon>
        <taxon>Bacillati</taxon>
        <taxon>Actinomycetota</taxon>
        <taxon>Actinomycetes</taxon>
        <taxon>Micrococcales</taxon>
        <taxon>Micrococcaceae</taxon>
        <taxon>Arthrobacter</taxon>
    </lineage>
</organism>
<comment type="catalytic activity">
    <reaction evidence="1">
        <text>Hydrolysis of (1-&gt;4)-beta-linkages between N-acetylmuramic acid and N-acetyl-D-glucosamine residues in a peptidoglycan and between N-acetyl-D-glucosamine residues in chitodextrins.</text>
        <dbReference type="EC" id="3.2.1.17"/>
    </reaction>
</comment>
<keyword evidence="7" id="KW-0081">Bacteriolytic enzyme</keyword>
<dbReference type="InterPro" id="IPR002053">
    <property type="entry name" value="Glyco_hydro_25"/>
</dbReference>
<evidence type="ECO:0000256" key="2">
    <source>
        <dbReference type="ARBA" id="ARBA00004613"/>
    </source>
</evidence>
<dbReference type="EMBL" id="QJVD01000002">
    <property type="protein sequence ID" value="PYI69233.1"/>
    <property type="molecule type" value="Genomic_DNA"/>
</dbReference>
<dbReference type="Proteomes" id="UP000247832">
    <property type="component" value="Unassembled WGS sequence"/>
</dbReference>
<dbReference type="SUPFAM" id="SSF69318">
    <property type="entry name" value="Integrin alpha N-terminal domain"/>
    <property type="match status" value="1"/>
</dbReference>
<evidence type="ECO:0000313" key="14">
    <source>
        <dbReference type="EMBL" id="PYI69233.1"/>
    </source>
</evidence>
<gene>
    <name evidence="14" type="ORF">CVV68_02145</name>
</gene>
<keyword evidence="5" id="KW-0964">Secreted</keyword>
<dbReference type="FunFam" id="3.20.20.80:FF:000060">
    <property type="entry name" value="Lysozyme M1"/>
    <property type="match status" value="1"/>
</dbReference>
<dbReference type="CDD" id="cd06412">
    <property type="entry name" value="GH25_CH-type"/>
    <property type="match status" value="1"/>
</dbReference>
<dbReference type="GO" id="GO:0031640">
    <property type="term" value="P:killing of cells of another organism"/>
    <property type="evidence" value="ECO:0007669"/>
    <property type="project" value="UniProtKB-KW"/>
</dbReference>
<feature type="compositionally biased region" description="Low complexity" evidence="13">
    <location>
        <begin position="78"/>
        <end position="94"/>
    </location>
</feature>
<dbReference type="GO" id="GO:0016052">
    <property type="term" value="P:carbohydrate catabolic process"/>
    <property type="evidence" value="ECO:0007669"/>
    <property type="project" value="TreeGrafter"/>
</dbReference>
<evidence type="ECO:0000256" key="11">
    <source>
        <dbReference type="ARBA" id="ARBA00023295"/>
    </source>
</evidence>
<dbReference type="Pfam" id="PF13517">
    <property type="entry name" value="FG-GAP_3"/>
    <property type="match status" value="2"/>
</dbReference>
<dbReference type="InterPro" id="IPR036116">
    <property type="entry name" value="FN3_sf"/>
</dbReference>
<dbReference type="Pfam" id="PF04122">
    <property type="entry name" value="CW_binding_2"/>
    <property type="match status" value="1"/>
</dbReference>
<dbReference type="InterPro" id="IPR017853">
    <property type="entry name" value="GH"/>
</dbReference>
<keyword evidence="11" id="KW-0326">Glycosidase</keyword>
<dbReference type="GO" id="GO:0042742">
    <property type="term" value="P:defense response to bacterium"/>
    <property type="evidence" value="ECO:0007669"/>
    <property type="project" value="UniProtKB-KW"/>
</dbReference>
<evidence type="ECO:0000256" key="13">
    <source>
        <dbReference type="SAM" id="MobiDB-lite"/>
    </source>
</evidence>
<keyword evidence="6" id="KW-0929">Antimicrobial</keyword>
<evidence type="ECO:0000256" key="9">
    <source>
        <dbReference type="ARBA" id="ARBA00022801"/>
    </source>
</evidence>
<dbReference type="SUPFAM" id="SSF49265">
    <property type="entry name" value="Fibronectin type III"/>
    <property type="match status" value="1"/>
</dbReference>
<evidence type="ECO:0000313" key="15">
    <source>
        <dbReference type="Proteomes" id="UP000247832"/>
    </source>
</evidence>
<dbReference type="GO" id="GO:0005576">
    <property type="term" value="C:extracellular region"/>
    <property type="evidence" value="ECO:0007669"/>
    <property type="project" value="UniProtKB-SubCell"/>
</dbReference>
<evidence type="ECO:0000256" key="3">
    <source>
        <dbReference type="ARBA" id="ARBA00010646"/>
    </source>
</evidence>
<keyword evidence="8" id="KW-0732">Signal</keyword>
<dbReference type="PROSITE" id="PS51904">
    <property type="entry name" value="GLYCOSYL_HYDROL_F25_2"/>
    <property type="match status" value="1"/>
</dbReference>
<reference evidence="14 15" key="1">
    <citation type="submission" date="2018-05" db="EMBL/GenBank/DDBJ databases">
        <title>Genetic diversity of glacier-inhabiting Cryobacterium bacteria in China and description of Cryobacterium mengkeensis sp. nov. and Arthrobacter glacialis sp. nov.</title>
        <authorList>
            <person name="Liu Q."/>
            <person name="Xin Y.-H."/>
        </authorList>
    </citation>
    <scope>NUCLEOTIDE SEQUENCE [LARGE SCALE GENOMIC DNA]</scope>
    <source>
        <strain evidence="14 15">LI2</strain>
    </source>
</reference>
<evidence type="ECO:0000256" key="1">
    <source>
        <dbReference type="ARBA" id="ARBA00000632"/>
    </source>
</evidence>
<comment type="subcellular location">
    <subcellularLocation>
        <location evidence="2">Secreted</location>
    </subcellularLocation>
</comment>
<evidence type="ECO:0000256" key="10">
    <source>
        <dbReference type="ARBA" id="ARBA00023157"/>
    </source>
</evidence>
<name>A0A2V5LGZ8_9MICC</name>
<dbReference type="Gene3D" id="3.20.20.80">
    <property type="entry name" value="Glycosidases"/>
    <property type="match status" value="1"/>
</dbReference>
<evidence type="ECO:0000256" key="12">
    <source>
        <dbReference type="ARBA" id="ARBA00055588"/>
    </source>
</evidence>
<dbReference type="Pfam" id="PF01183">
    <property type="entry name" value="Glyco_hydro_25"/>
    <property type="match status" value="1"/>
</dbReference>
<feature type="compositionally biased region" description="Low complexity" evidence="13">
    <location>
        <begin position="121"/>
        <end position="141"/>
    </location>
</feature>
<dbReference type="Gene3D" id="2.60.40.10">
    <property type="entry name" value="Immunoglobulins"/>
    <property type="match status" value="1"/>
</dbReference>
<comment type="caution">
    <text evidence="14">The sequence shown here is derived from an EMBL/GenBank/DDBJ whole genome shotgun (WGS) entry which is preliminary data.</text>
</comment>
<dbReference type="GO" id="GO:0003796">
    <property type="term" value="F:lysozyme activity"/>
    <property type="evidence" value="ECO:0007669"/>
    <property type="project" value="UniProtKB-EC"/>
</dbReference>
<dbReference type="SMART" id="SM00641">
    <property type="entry name" value="Glyco_25"/>
    <property type="match status" value="1"/>
</dbReference>
<proteinExistence type="inferred from homology"/>
<evidence type="ECO:0000256" key="5">
    <source>
        <dbReference type="ARBA" id="ARBA00022525"/>
    </source>
</evidence>
<evidence type="ECO:0000256" key="7">
    <source>
        <dbReference type="ARBA" id="ARBA00022638"/>
    </source>
</evidence>
<dbReference type="PANTHER" id="PTHR34135:SF2">
    <property type="entry name" value="LYSOZYME"/>
    <property type="match status" value="1"/>
</dbReference>
<protein>
    <recommendedName>
        <fullName evidence="4">lysozyme</fullName>
        <ecNumber evidence="4">3.2.1.17</ecNumber>
    </recommendedName>
</protein>
<dbReference type="AlphaFoldDB" id="A0A2V5LGZ8"/>
<keyword evidence="10" id="KW-1015">Disulfide bond</keyword>
<dbReference type="GO" id="GO:0016998">
    <property type="term" value="P:cell wall macromolecule catabolic process"/>
    <property type="evidence" value="ECO:0007669"/>
    <property type="project" value="InterPro"/>
</dbReference>
<accession>A0A2V5LGZ8</accession>
<feature type="region of interest" description="Disordered" evidence="13">
    <location>
        <begin position="73"/>
        <end position="157"/>
    </location>
</feature>
<comment type="similarity">
    <text evidence="3">Belongs to the glycosyl hydrolase 25 family.</text>
</comment>
<evidence type="ECO:0000256" key="8">
    <source>
        <dbReference type="ARBA" id="ARBA00022729"/>
    </source>
</evidence>
<dbReference type="InterPro" id="IPR018077">
    <property type="entry name" value="Glyco_hydro_fam25_subgr"/>
</dbReference>
<keyword evidence="15" id="KW-1185">Reference proteome</keyword>
<comment type="function">
    <text evidence="12">This enzyme has both lysozyme (acetylmuramidase) and diacetylmuramidase activities.</text>
</comment>
<evidence type="ECO:0000256" key="6">
    <source>
        <dbReference type="ARBA" id="ARBA00022529"/>
    </source>
</evidence>
<dbReference type="InterPro" id="IPR007253">
    <property type="entry name" value="Cell_wall-bd_2"/>
</dbReference>
<dbReference type="PANTHER" id="PTHR34135">
    <property type="entry name" value="LYSOZYME"/>
    <property type="match status" value="1"/>
</dbReference>
<keyword evidence="9" id="KW-0378">Hydrolase</keyword>
<feature type="non-terminal residue" evidence="14">
    <location>
        <position position="817"/>
    </location>
</feature>
<dbReference type="InterPro" id="IPR028994">
    <property type="entry name" value="Integrin_alpha_N"/>
</dbReference>